<name>A0A1W1C604_9ZZZZ</name>
<evidence type="ECO:0000313" key="1">
    <source>
        <dbReference type="EMBL" id="SFV61163.1"/>
    </source>
</evidence>
<sequence>MRKYLAKIGVGILLFSSLLPAASIRNQILLMEASESIRLNSQEIVKNYLYYYSNPKKNGYKREAIAGIENLDKYFRVIAKTTKDSDSKDVLAFLDYSKEKMEEVLKDPLNKDNPTLMLDYSEILLEGAESINNDIEYTPSEEEKMLMKMKDITFLIERITKYYMAIIVSNDGINYSDMLKESIEKMDNDISSLDSYAYTEKNLFYLAELKRNWIALKKFYLNTESIKVPNIVLLASSEVRKNAHVLELYHSKNQ</sequence>
<protein>
    <submittedName>
        <fullName evidence="1">Nitric oxide-responding transcriptional regulator Dnr (Crp/Fnr family)</fullName>
    </submittedName>
</protein>
<proteinExistence type="predicted"/>
<dbReference type="AlphaFoldDB" id="A0A1W1C604"/>
<organism evidence="1">
    <name type="scientific">hydrothermal vent metagenome</name>
    <dbReference type="NCBI Taxonomy" id="652676"/>
    <lineage>
        <taxon>unclassified sequences</taxon>
        <taxon>metagenomes</taxon>
        <taxon>ecological metagenomes</taxon>
    </lineage>
</organism>
<gene>
    <name evidence="1" type="ORF">MNB_SV-6-936</name>
</gene>
<reference evidence="1" key="1">
    <citation type="submission" date="2016-10" db="EMBL/GenBank/DDBJ databases">
        <authorList>
            <person name="de Groot N.N."/>
        </authorList>
    </citation>
    <scope>NUCLEOTIDE SEQUENCE</scope>
</reference>
<accession>A0A1W1C604</accession>
<dbReference type="EMBL" id="FPHC01000064">
    <property type="protein sequence ID" value="SFV61163.1"/>
    <property type="molecule type" value="Genomic_DNA"/>
</dbReference>